<dbReference type="GeneID" id="72004814"/>
<comment type="caution">
    <text evidence="2">The sequence shown here is derived from an EMBL/GenBank/DDBJ whole genome shotgun (WGS) entry which is preliminary data.</text>
</comment>
<dbReference type="SUPFAM" id="SSF81383">
    <property type="entry name" value="F-box domain"/>
    <property type="match status" value="1"/>
</dbReference>
<reference evidence="2 3" key="1">
    <citation type="journal article" date="2021" name="Environ. Microbiol.">
        <title>Gene family expansions and transcriptome signatures uncover fungal adaptations to wood decay.</title>
        <authorList>
            <person name="Hage H."/>
            <person name="Miyauchi S."/>
            <person name="Viragh M."/>
            <person name="Drula E."/>
            <person name="Min B."/>
            <person name="Chaduli D."/>
            <person name="Navarro D."/>
            <person name="Favel A."/>
            <person name="Norest M."/>
            <person name="Lesage-Meessen L."/>
            <person name="Balint B."/>
            <person name="Merenyi Z."/>
            <person name="de Eugenio L."/>
            <person name="Morin E."/>
            <person name="Martinez A.T."/>
            <person name="Baldrian P."/>
            <person name="Stursova M."/>
            <person name="Martinez M.J."/>
            <person name="Novotny C."/>
            <person name="Magnuson J.K."/>
            <person name="Spatafora J.W."/>
            <person name="Maurice S."/>
            <person name="Pangilinan J."/>
            <person name="Andreopoulos W."/>
            <person name="LaButti K."/>
            <person name="Hundley H."/>
            <person name="Na H."/>
            <person name="Kuo A."/>
            <person name="Barry K."/>
            <person name="Lipzen A."/>
            <person name="Henrissat B."/>
            <person name="Riley R."/>
            <person name="Ahrendt S."/>
            <person name="Nagy L.G."/>
            <person name="Grigoriev I.V."/>
            <person name="Martin F."/>
            <person name="Rosso M.N."/>
        </authorList>
    </citation>
    <scope>NUCLEOTIDE SEQUENCE [LARGE SCALE GENOMIC DNA]</scope>
    <source>
        <strain evidence="2 3">CIRM-BRFM 1785</strain>
    </source>
</reference>
<dbReference type="InterPro" id="IPR001810">
    <property type="entry name" value="F-box_dom"/>
</dbReference>
<dbReference type="InterPro" id="IPR032675">
    <property type="entry name" value="LRR_dom_sf"/>
</dbReference>
<organism evidence="2 3">
    <name type="scientific">Rhodofomes roseus</name>
    <dbReference type="NCBI Taxonomy" id="34475"/>
    <lineage>
        <taxon>Eukaryota</taxon>
        <taxon>Fungi</taxon>
        <taxon>Dikarya</taxon>
        <taxon>Basidiomycota</taxon>
        <taxon>Agaricomycotina</taxon>
        <taxon>Agaricomycetes</taxon>
        <taxon>Polyporales</taxon>
        <taxon>Rhodofomes</taxon>
    </lineage>
</organism>
<sequence length="587" mass="65894">MASDHDSDQLLRIPSPLPEDILRHLPTRNHTAMRDCLFKLQYLINATAAVNRLPVELLTEILRLRLVCAQYPVLNPKPSLVTVLLVCRHWYNTAVSSAVLWTKITLRMPLQVLEKYLRRSRGAALSLDTRLIKASAPQVFVDALSPHIDRITHLATRSFEAYVEHPMMSLSSLILNDSEPIAQHRSSSLRSSVVSIHGKCLPQLESLTLVGLRTRVRIVNARCLTRLELVSMSYDSWDGLFISLSGCPALEYLELNEFSADSMAVVTPAGRQTIELPHLRKLYLSQFEGHRSLSFFLAHVALPRTATIVIIMWKESIDDAMDGIVDLSPGYTVFADAVPHDKTLLPMFSTIQKIKIKIKPERVEVEGFMLAALDHTGVREPSVGLYCDFGDVHNTRSLQKQLMIELGSLFSSATTLRICIADDECYDMRLDPTGIESWKSLYDMFPHIEAIDFAGPSLGFFDEFLSDIGPTPLPQRAHHAPLPWPKLKRARFECAAMNSDAYDIIRGITASICNRQLDASVERLQRLIIVLADVDGPSNLRRCLRQLRSKTEELVCTIGKQDLVLDDLDPSLLVLHGDVNETMLSES</sequence>
<dbReference type="RefSeq" id="XP_047777670.1">
    <property type="nucleotide sequence ID" value="XM_047924082.1"/>
</dbReference>
<keyword evidence="3" id="KW-1185">Reference proteome</keyword>
<name>A0ABQ8KCZ9_9APHY</name>
<dbReference type="Proteomes" id="UP000814176">
    <property type="component" value="Unassembled WGS sequence"/>
</dbReference>
<evidence type="ECO:0000313" key="2">
    <source>
        <dbReference type="EMBL" id="KAH9835237.1"/>
    </source>
</evidence>
<gene>
    <name evidence="2" type="ORF">C8Q71DRAFT_764773</name>
</gene>
<dbReference type="Gene3D" id="1.20.1280.50">
    <property type="match status" value="1"/>
</dbReference>
<proteinExistence type="predicted"/>
<dbReference type="SUPFAM" id="SSF52047">
    <property type="entry name" value="RNI-like"/>
    <property type="match status" value="1"/>
</dbReference>
<dbReference type="Gene3D" id="3.80.10.10">
    <property type="entry name" value="Ribonuclease Inhibitor"/>
    <property type="match status" value="1"/>
</dbReference>
<protein>
    <recommendedName>
        <fullName evidence="1">F-box domain-containing protein</fullName>
    </recommendedName>
</protein>
<evidence type="ECO:0000259" key="1">
    <source>
        <dbReference type="Pfam" id="PF12937"/>
    </source>
</evidence>
<accession>A0ABQ8KCZ9</accession>
<dbReference type="EMBL" id="JADCUA010000013">
    <property type="protein sequence ID" value="KAH9835237.1"/>
    <property type="molecule type" value="Genomic_DNA"/>
</dbReference>
<dbReference type="Pfam" id="PF12937">
    <property type="entry name" value="F-box-like"/>
    <property type="match status" value="1"/>
</dbReference>
<dbReference type="InterPro" id="IPR036047">
    <property type="entry name" value="F-box-like_dom_sf"/>
</dbReference>
<evidence type="ECO:0000313" key="3">
    <source>
        <dbReference type="Proteomes" id="UP000814176"/>
    </source>
</evidence>
<feature type="domain" description="F-box" evidence="1">
    <location>
        <begin position="51"/>
        <end position="107"/>
    </location>
</feature>